<organism evidence="4">
    <name type="scientific">viral metagenome</name>
    <dbReference type="NCBI Taxonomy" id="1070528"/>
    <lineage>
        <taxon>unclassified sequences</taxon>
        <taxon>metagenomes</taxon>
        <taxon>organismal metagenomes</taxon>
    </lineage>
</organism>
<dbReference type="PROSITE" id="PS50297">
    <property type="entry name" value="ANK_REP_REGION"/>
    <property type="match status" value="8"/>
</dbReference>
<dbReference type="InterPro" id="IPR013083">
    <property type="entry name" value="Znf_RING/FYVE/PHD"/>
</dbReference>
<dbReference type="InterPro" id="IPR002110">
    <property type="entry name" value="Ankyrin_rpt"/>
</dbReference>
<dbReference type="Gene3D" id="3.30.40.10">
    <property type="entry name" value="Zinc/RING finger domain, C3HC4 (zinc finger)"/>
    <property type="match status" value="1"/>
</dbReference>
<feature type="domain" description="RING-type" evidence="3">
    <location>
        <begin position="17"/>
        <end position="64"/>
    </location>
</feature>
<keyword evidence="2" id="KW-0040">ANK repeat</keyword>
<evidence type="ECO:0000259" key="3">
    <source>
        <dbReference type="PROSITE" id="PS50089"/>
    </source>
</evidence>
<dbReference type="SUPFAM" id="SSF57850">
    <property type="entry name" value="RING/U-box"/>
    <property type="match status" value="1"/>
</dbReference>
<dbReference type="InterPro" id="IPR036770">
    <property type="entry name" value="Ankyrin_rpt-contain_sf"/>
</dbReference>
<evidence type="ECO:0000256" key="2">
    <source>
        <dbReference type="ARBA" id="ARBA00023043"/>
    </source>
</evidence>
<dbReference type="Pfam" id="PF00023">
    <property type="entry name" value="Ank"/>
    <property type="match status" value="1"/>
</dbReference>
<dbReference type="PANTHER" id="PTHR24126">
    <property type="entry name" value="ANKYRIN REPEAT, PH AND SEC7 DOMAIN CONTAINING PROTEIN SECG-RELATED"/>
    <property type="match status" value="1"/>
</dbReference>
<protein>
    <recommendedName>
        <fullName evidence="3">RING-type domain-containing protein</fullName>
    </recommendedName>
</protein>
<dbReference type="PANTHER" id="PTHR24126:SF65">
    <property type="entry name" value="CHROMOSOME UNDETERMINED SCAFFOLD_20, WHOLE GENOME SHOTGUN SEQUENCE"/>
    <property type="match status" value="1"/>
</dbReference>
<dbReference type="Pfam" id="PF12796">
    <property type="entry name" value="Ank_2"/>
    <property type="match status" value="6"/>
</dbReference>
<dbReference type="InterPro" id="IPR001841">
    <property type="entry name" value="Znf_RING"/>
</dbReference>
<dbReference type="CDD" id="cd16448">
    <property type="entry name" value="RING-H2"/>
    <property type="match status" value="1"/>
</dbReference>
<dbReference type="PROSITE" id="PS50089">
    <property type="entry name" value="ZF_RING_2"/>
    <property type="match status" value="1"/>
</dbReference>
<dbReference type="EMBL" id="MN738765">
    <property type="protein sequence ID" value="QHS83819.1"/>
    <property type="molecule type" value="Genomic_DNA"/>
</dbReference>
<sequence>MSNPIYDEEAKQDNTICLICRESFLEVPTDNIKQCVECNQKYHKSCIVRWCKEGNSDRGCPHCKDRRICILEQADYNRELSLAIANNKPINLLQHLIDNNADVNHIYEEGLTPLHLVCGLSNERLDIVTLLINNNAQFTSDNDNNTPIHLAAYKGHINIINLLINRFFDSGFLKNTEPPISLEQVINSKNGDGFTPIILATSQNSIPVISILLDNGVDINAQDDEGDTPLQAALIYKYYDAADFLHSKGAIIDNRTNNDGFTLLHASVNAEFSDFVQKCIDNGLDVNYSTKDGYAPLHFAAMIGNPNIFQMLVDNNADINKEAERYKETPLLIAILNNIPSIVKILLDKGVNVHCKDIDGDTPLHIAATRNIELLRLLTPKYDSLDLKNNNGVTPLHKAAMYNKYENIEFLLSDLGLIGGVNINAIDNDGQTPLHWAIDNSNIESVRVLIKSSKADISIINSSGLNAQQIALETKRVLDENLKAATAARSAMIEIMANRMNLTHSRGELTDEDEEEERLRNQYTAMIIEEDSIKEKYDNAVNILEIVTEYQSQQGTISTEFVGGMNTDNFEEIGDDNFSDTQSDFYSDPLDNSSHSIRRATRDLRNRDMKVALDLIRKLKSKKEKREQARLGRELMDRLYHYQSIYFREAQRLDSPTDIELEGSEDEELVGIANTRMRRLGISGESLYYDIKDLLNKGANPNYINDYDNTPLIIAAKNDWRNTVILLLKYGADIELEVPQKGTPLIQAVNSGHYEMVLLLIKKGANVNHIQNVTNMTALHWATVKGNKKIVELLLKNGANPDLKATPWQWTPWNTSSGHTALELGILIHEASDGLLVSLNRDSLSERRKMRNTLKVFQDYYAQKAVDKGMVAEVGAMYKVKLPANISGEYGANVEGTDFKDGEIQKFLGGMKPEDLTPEKLKELEPYLSSNSENSLYEYLDIFDKKHPRFYCKSVESKLDELEKWMIHTLRRLRGVYPSASFYIGGRVIPNTPLRRDIHFTTLPEAIPGQEDVNETKLETEEDIKKFIRFFKKQPSNEILKLFNMFVLSNPILHNHTGIERYIVLDLPVVYNYYLFEHGSDIISIVGNNRVVRAYDRENSNNYRFGIGGLVTIDGTAVPHLGLDPTMVEREIDAHEELRLNIKAFQKKIIRICSHNAIEKTRKRFEDESNNILLEKEEEESLWSAVYNQEFYENMENGMSEDEANIQASKRADEVVADKKRDYGDSLEKLFSDLNV</sequence>
<evidence type="ECO:0000313" key="4">
    <source>
        <dbReference type="EMBL" id="QHS83819.1"/>
    </source>
</evidence>
<reference evidence="4" key="1">
    <citation type="journal article" date="2020" name="Nature">
        <title>Giant virus diversity and host interactions through global metagenomics.</title>
        <authorList>
            <person name="Schulz F."/>
            <person name="Roux S."/>
            <person name="Paez-Espino D."/>
            <person name="Jungbluth S."/>
            <person name="Walsh D.A."/>
            <person name="Denef V.J."/>
            <person name="McMahon K.D."/>
            <person name="Konstantinidis K.T."/>
            <person name="Eloe-Fadrosh E.A."/>
            <person name="Kyrpides N.C."/>
            <person name="Woyke T."/>
        </authorList>
    </citation>
    <scope>NUCLEOTIDE SEQUENCE</scope>
    <source>
        <strain evidence="4">GVMAG-S-ERX555961-36</strain>
    </source>
</reference>
<accession>A0A6C0AV32</accession>
<dbReference type="SMART" id="SM00248">
    <property type="entry name" value="ANK"/>
    <property type="match status" value="14"/>
</dbReference>
<dbReference type="Gene3D" id="1.25.40.20">
    <property type="entry name" value="Ankyrin repeat-containing domain"/>
    <property type="match status" value="4"/>
</dbReference>
<dbReference type="AlphaFoldDB" id="A0A6C0AV32"/>
<evidence type="ECO:0000256" key="1">
    <source>
        <dbReference type="ARBA" id="ARBA00022737"/>
    </source>
</evidence>
<proteinExistence type="predicted"/>
<name>A0A6C0AV32_9ZZZZ</name>
<dbReference type="PRINTS" id="PR01415">
    <property type="entry name" value="ANKYRIN"/>
</dbReference>
<dbReference type="PROSITE" id="PS50088">
    <property type="entry name" value="ANK_REPEAT"/>
    <property type="match status" value="11"/>
</dbReference>
<dbReference type="SUPFAM" id="SSF48403">
    <property type="entry name" value="Ankyrin repeat"/>
    <property type="match status" value="2"/>
</dbReference>
<keyword evidence="1" id="KW-0677">Repeat</keyword>